<dbReference type="SUPFAM" id="SSF56672">
    <property type="entry name" value="DNA/RNA polymerases"/>
    <property type="match status" value="1"/>
</dbReference>
<evidence type="ECO:0000313" key="2">
    <source>
        <dbReference type="Proteomes" id="UP000515151"/>
    </source>
</evidence>
<reference evidence="3" key="2">
    <citation type="submission" date="2025-08" db="UniProtKB">
        <authorList>
            <consortium name="RefSeq"/>
        </authorList>
    </citation>
    <scope>IDENTIFICATION</scope>
    <source>
        <tissue evidence="3">Leaf</tissue>
    </source>
</reference>
<dbReference type="Proteomes" id="UP000515151">
    <property type="component" value="Chromosome 2"/>
</dbReference>
<accession>A0A6P8C6K8</accession>
<dbReference type="OrthoDB" id="1741601at2759"/>
<dbReference type="InterPro" id="IPR043502">
    <property type="entry name" value="DNA/RNA_pol_sf"/>
</dbReference>
<evidence type="ECO:0000259" key="1">
    <source>
        <dbReference type="Pfam" id="PF00078"/>
    </source>
</evidence>
<dbReference type="AlphaFoldDB" id="A0A6P8C6K8"/>
<protein>
    <submittedName>
        <fullName evidence="3">Uncharacterized protein LOC116193812</fullName>
    </submittedName>
</protein>
<feature type="domain" description="Reverse transcriptase" evidence="1">
    <location>
        <begin position="224"/>
        <end position="384"/>
    </location>
</feature>
<reference evidence="2" key="1">
    <citation type="journal article" date="2020" name="Plant Biotechnol. J.">
        <title>The pomegranate (Punica granatum L.) draft genome dissects genetic divergence between soft- and hard-seeded cultivars.</title>
        <authorList>
            <person name="Luo X."/>
            <person name="Li H."/>
            <person name="Wu Z."/>
            <person name="Yao W."/>
            <person name="Zhao P."/>
            <person name="Cao D."/>
            <person name="Yu H."/>
            <person name="Li K."/>
            <person name="Poudel K."/>
            <person name="Zhao D."/>
            <person name="Zhang F."/>
            <person name="Xia X."/>
            <person name="Chen L."/>
            <person name="Wang Q."/>
            <person name="Jing D."/>
            <person name="Cao S."/>
        </authorList>
    </citation>
    <scope>NUCLEOTIDE SEQUENCE [LARGE SCALE GENOMIC DNA]</scope>
    <source>
        <strain evidence="2">cv. Tunisia</strain>
    </source>
</reference>
<gene>
    <name evidence="3" type="primary">LOC116193812</name>
</gene>
<dbReference type="Pfam" id="PF00078">
    <property type="entry name" value="RVT_1"/>
    <property type="match status" value="1"/>
</dbReference>
<organism evidence="2 3">
    <name type="scientific">Punica granatum</name>
    <name type="common">Pomegranate</name>
    <dbReference type="NCBI Taxonomy" id="22663"/>
    <lineage>
        <taxon>Eukaryota</taxon>
        <taxon>Viridiplantae</taxon>
        <taxon>Streptophyta</taxon>
        <taxon>Embryophyta</taxon>
        <taxon>Tracheophyta</taxon>
        <taxon>Spermatophyta</taxon>
        <taxon>Magnoliopsida</taxon>
        <taxon>eudicotyledons</taxon>
        <taxon>Gunneridae</taxon>
        <taxon>Pentapetalae</taxon>
        <taxon>rosids</taxon>
        <taxon>malvids</taxon>
        <taxon>Myrtales</taxon>
        <taxon>Lythraceae</taxon>
        <taxon>Punica</taxon>
    </lineage>
</organism>
<dbReference type="InterPro" id="IPR000477">
    <property type="entry name" value="RT_dom"/>
</dbReference>
<proteinExistence type="predicted"/>
<sequence length="417" mass="46500">MELVGRVWSEFQEGDPMVVLYKKLRSLERHLRDFNITKFGNVHSRVAELHTKLDRVQASLLESDGVSIDIIKKEMDLRIQLLEAIDKEAIDKEEKLLKQKSIVAWLKDGDQNTAFFHRAVKERNARATIRVLYSTSRDKLEGVQEIKAEAVNFYQGLLGSQDARVRVSAAQLSHILKRKVSHSKSQSLMSPITEEEIKAALFSMGNDKSPGLNGFMVFFYKHACLKAMGFPPTFLWWIKGCISSPHFSVAINGSLAGYFAGQRGLRQGDPISPYIFVIAMEVFSNLLDTAATEGGIGFHPRCKSLKLTHLCFANDLFLFTNGSRESIIAILNVLNTFYCWSGLKMNPEKSKIFMGGISEESICELVPCSGFKRGTLPVRYLGLPLVSGKLSAKNLSGLYSNLEIVHGIGGNSCNLEL</sequence>
<dbReference type="RefSeq" id="XP_031378420.1">
    <property type="nucleotide sequence ID" value="XM_031522560.1"/>
</dbReference>
<dbReference type="PANTHER" id="PTHR33116">
    <property type="entry name" value="REVERSE TRANSCRIPTASE ZINC-BINDING DOMAIN-CONTAINING PROTEIN-RELATED-RELATED"/>
    <property type="match status" value="1"/>
</dbReference>
<keyword evidence="2" id="KW-1185">Reference proteome</keyword>
<evidence type="ECO:0000313" key="3">
    <source>
        <dbReference type="RefSeq" id="XP_031378420.1"/>
    </source>
</evidence>
<name>A0A6P8C6K8_PUNGR</name>
<dbReference type="PANTHER" id="PTHR33116:SF80">
    <property type="entry name" value="REVERSE TRANSCRIPTASE ZINC-BINDING DOMAIN-CONTAINING PROTEIN"/>
    <property type="match status" value="1"/>
</dbReference>
<dbReference type="GeneID" id="116193812"/>